<organism>
    <name type="scientific">Histophilus somni</name>
    <name type="common">Haemophilus somnus</name>
    <dbReference type="NCBI Taxonomy" id="731"/>
    <lineage>
        <taxon>Bacteria</taxon>
        <taxon>Pseudomonadati</taxon>
        <taxon>Pseudomonadota</taxon>
        <taxon>Gammaproteobacteria</taxon>
        <taxon>Pasteurellales</taxon>
        <taxon>Pasteurellaceae</taxon>
        <taxon>Histophilus</taxon>
    </lineage>
</organism>
<reference key="1">
    <citation type="journal article" date="1993" name="Infect. Immun.">
        <title>Purification and partial characterization of the major outer membrane protein of Haemophilus somnus.</title>
        <authorList>
            <person name="Tagawa Y."/>
            <person name="Ishikawa H."/>
            <person name="Yuasa N."/>
        </authorList>
    </citation>
    <scope>PROTEIN SEQUENCE</scope>
</reference>
<sequence>TTVYNQNGTKVDVGGR</sequence>
<name>Q9R5E9_HISSO</name>
<keyword id="KW-0903">Direct protein sequencing</keyword>
<protein>
    <submittedName>
        <fullName>Major outer membrane protein</fullName>
    </submittedName>
</protein>
<dbReference type="PIR" id="A49226">
    <property type="entry name" value="A49226"/>
</dbReference>
<proteinExistence type="evidence at protein level"/>
<dbReference type="AlphaFoldDB" id="Q9R5E9"/>
<accession>Q9R5E9</accession>